<sequence length="350" mass="39052">MTVLLVGNFLSESGGTHGVCEELAVRLEDAGCRVITVSRSRARLRRLCEMVGAVWHHQREYEVAHVDLFSGDAFFWAEAVCWTLRRARKPYVLTLHGGRLPQFAHRWPRRVRRLLASAAIVTAPSNYLRERMLPYCARIVVQPNALELARYEFRARAQPKPRLVWLRAFHEIYNPALAVGVIRRLVPDYPALRLLMAGPDKGDGSLERARRLAGQNGFLDGHIAFRGSIDKRAVPRFLQEGDVFLNTANTDNTPVSVIEAMACGLCVVSTNVDGLPFLLEDERDALLVAPGDAQAMSAAVRRILTEPGLALRLSENARRKVEAFDWSMVLPGWLSIFEEAMIGRSNGCGA</sequence>
<organism evidence="6 7">
    <name type="scientific">Pyrinomonas methylaliphatogenes</name>
    <dbReference type="NCBI Taxonomy" id="454194"/>
    <lineage>
        <taxon>Bacteria</taxon>
        <taxon>Pseudomonadati</taxon>
        <taxon>Acidobacteriota</taxon>
        <taxon>Blastocatellia</taxon>
        <taxon>Blastocatellales</taxon>
        <taxon>Pyrinomonadaceae</taxon>
        <taxon>Pyrinomonas</taxon>
    </lineage>
</organism>
<protein>
    <submittedName>
        <fullName evidence="6">Glycosyltransferase</fullName>
    </submittedName>
</protein>
<proteinExistence type="inferred from homology"/>
<evidence type="ECO:0000256" key="3">
    <source>
        <dbReference type="ARBA" id="ARBA00022679"/>
    </source>
</evidence>
<dbReference type="Pfam" id="PF13439">
    <property type="entry name" value="Glyco_transf_4"/>
    <property type="match status" value="1"/>
</dbReference>
<reference evidence="6 7" key="2">
    <citation type="submission" date="2015-01" db="EMBL/GenBank/DDBJ databases">
        <title>Complete genome sequence of Pyrinomonas methylaliphatogenes type strain K22T.</title>
        <authorList>
            <person name="Lee K.C.Y."/>
            <person name="Power J.F."/>
            <person name="Dunfield P.F."/>
            <person name="Morgan X.C."/>
            <person name="Huttenhower C."/>
            <person name="Stott M.B."/>
        </authorList>
    </citation>
    <scope>NUCLEOTIDE SEQUENCE [LARGE SCALE GENOMIC DNA]</scope>
    <source>
        <strain evidence="6 7">K22</strain>
    </source>
</reference>
<dbReference type="STRING" id="454194.PYK22_01195"/>
<feature type="domain" description="Glycosyl transferase family 1" evidence="4">
    <location>
        <begin position="163"/>
        <end position="319"/>
    </location>
</feature>
<name>A0A0B6WWS6_9BACT</name>
<dbReference type="RefSeq" id="WP_041975228.1">
    <property type="nucleotide sequence ID" value="NZ_CBXV010000004.1"/>
</dbReference>
<evidence type="ECO:0000313" key="7">
    <source>
        <dbReference type="Proteomes" id="UP000031518"/>
    </source>
</evidence>
<gene>
    <name evidence="6" type="ORF">PYK22_01195</name>
</gene>
<keyword evidence="2" id="KW-0328">Glycosyltransferase</keyword>
<evidence type="ECO:0000259" key="5">
    <source>
        <dbReference type="Pfam" id="PF13439"/>
    </source>
</evidence>
<evidence type="ECO:0000256" key="1">
    <source>
        <dbReference type="ARBA" id="ARBA00009481"/>
    </source>
</evidence>
<dbReference type="PANTHER" id="PTHR12526:SF640">
    <property type="entry name" value="COLANIC ACID BIOSYNTHESIS GLYCOSYLTRANSFERASE WCAL-RELATED"/>
    <property type="match status" value="1"/>
</dbReference>
<dbReference type="Gene3D" id="3.40.50.2000">
    <property type="entry name" value="Glycogen Phosphorylase B"/>
    <property type="match status" value="2"/>
</dbReference>
<evidence type="ECO:0000256" key="2">
    <source>
        <dbReference type="ARBA" id="ARBA00022676"/>
    </source>
</evidence>
<reference evidence="6 7" key="1">
    <citation type="submission" date="2013-12" db="EMBL/GenBank/DDBJ databases">
        <authorList>
            <person name="Stott M."/>
        </authorList>
    </citation>
    <scope>NUCLEOTIDE SEQUENCE [LARGE SCALE GENOMIC DNA]</scope>
    <source>
        <strain evidence="6 7">K22</strain>
    </source>
</reference>
<dbReference type="PANTHER" id="PTHR12526">
    <property type="entry name" value="GLYCOSYLTRANSFERASE"/>
    <property type="match status" value="1"/>
</dbReference>
<dbReference type="Pfam" id="PF00534">
    <property type="entry name" value="Glycos_transf_1"/>
    <property type="match status" value="1"/>
</dbReference>
<dbReference type="InterPro" id="IPR028098">
    <property type="entry name" value="Glyco_trans_4-like_N"/>
</dbReference>
<evidence type="ECO:0000313" key="6">
    <source>
        <dbReference type="EMBL" id="CDM65197.1"/>
    </source>
</evidence>
<dbReference type="EMBL" id="CBXV010000004">
    <property type="protein sequence ID" value="CDM65197.1"/>
    <property type="molecule type" value="Genomic_DNA"/>
</dbReference>
<feature type="domain" description="Glycosyltransferase subfamily 4-like N-terminal" evidence="5">
    <location>
        <begin position="36"/>
        <end position="150"/>
    </location>
</feature>
<evidence type="ECO:0000259" key="4">
    <source>
        <dbReference type="Pfam" id="PF00534"/>
    </source>
</evidence>
<keyword evidence="7" id="KW-1185">Reference proteome</keyword>
<dbReference type="Proteomes" id="UP000031518">
    <property type="component" value="Unassembled WGS sequence"/>
</dbReference>
<dbReference type="SUPFAM" id="SSF53756">
    <property type="entry name" value="UDP-Glycosyltransferase/glycogen phosphorylase"/>
    <property type="match status" value="1"/>
</dbReference>
<dbReference type="OrthoDB" id="9814612at2"/>
<comment type="similarity">
    <text evidence="1">Belongs to the glycosyltransferase group 1 family. Glycosyltransferase 4 subfamily.</text>
</comment>
<dbReference type="GO" id="GO:0016757">
    <property type="term" value="F:glycosyltransferase activity"/>
    <property type="evidence" value="ECO:0007669"/>
    <property type="project" value="UniProtKB-KW"/>
</dbReference>
<dbReference type="InterPro" id="IPR001296">
    <property type="entry name" value="Glyco_trans_1"/>
</dbReference>
<keyword evidence="3 6" id="KW-0808">Transferase</keyword>
<dbReference type="AlphaFoldDB" id="A0A0B6WWS6"/>
<dbReference type="CDD" id="cd03801">
    <property type="entry name" value="GT4_PimA-like"/>
    <property type="match status" value="1"/>
</dbReference>
<accession>A0A0B6WWS6</accession>